<protein>
    <submittedName>
        <fullName evidence="1">Signal transduction histidine kinase</fullName>
    </submittedName>
</protein>
<organism evidence="1 2">
    <name type="scientific">Pedobacter africanus</name>
    <dbReference type="NCBI Taxonomy" id="151894"/>
    <lineage>
        <taxon>Bacteria</taxon>
        <taxon>Pseudomonadati</taxon>
        <taxon>Bacteroidota</taxon>
        <taxon>Sphingobacteriia</taxon>
        <taxon>Sphingobacteriales</taxon>
        <taxon>Sphingobacteriaceae</taxon>
        <taxon>Pedobacter</taxon>
    </lineage>
</organism>
<keyword evidence="1" id="KW-0808">Transferase</keyword>
<comment type="caution">
    <text evidence="1">The sequence shown here is derived from an EMBL/GenBank/DDBJ whole genome shotgun (WGS) entry which is preliminary data.</text>
</comment>
<evidence type="ECO:0000313" key="2">
    <source>
        <dbReference type="Proteomes" id="UP001246858"/>
    </source>
</evidence>
<dbReference type="EMBL" id="JAVDTF010000003">
    <property type="protein sequence ID" value="MDR6785170.1"/>
    <property type="molecule type" value="Genomic_DNA"/>
</dbReference>
<reference evidence="1" key="1">
    <citation type="submission" date="2023-07" db="EMBL/GenBank/DDBJ databases">
        <title>Sorghum-associated microbial communities from plants grown in Nebraska, USA.</title>
        <authorList>
            <person name="Schachtman D."/>
        </authorList>
    </citation>
    <scope>NUCLEOTIDE SEQUENCE</scope>
    <source>
        <strain evidence="1">2697</strain>
    </source>
</reference>
<evidence type="ECO:0000313" key="1">
    <source>
        <dbReference type="EMBL" id="MDR6785170.1"/>
    </source>
</evidence>
<keyword evidence="1" id="KW-0418">Kinase</keyword>
<sequence>MKYNGQHFILVVVLLLLFTNNSKAQSVEDSLRRVLAQKNLPVAKRTDAMNRLAQVLFFNKGWNQGIQMYRQSLALSAPLKDGQYRAHTYGMMAMSYYIMSDSVASKKYLDSAFYYVKRTQSNRMKGFVYYCKGWIEARTHQETAAIKAFLQALNIYEKEPDKLLRQETIYAELAGVYLHWYDMVNVEKYTRLSLKAFNKLGQLDKLINANQVRGAYFINLYRNDSTQRKALDSALHYMCRSLHIAQANRSKLITPSDIPFSAIGISNIFLAYFPRTKQYQDSIDYYNKIALEEGDRTQQFAVQSGVYMAMGNMAFESKDYDKAIAYINKALVISAKDLLADKFNTSESYLGLAVAYEGKGDIAKALDNYKEHLKLYKELFNTEKMNSAKRLEMQYEIAKREKILLEIRYLAELKDKDLIKSRLETQQKVQQLLVAQYTASLNDKALLQSKYENGLKDQALTSARYKTVQREQELKNLQQTAEYNNKLKKIYALTTLACFVVAILLFYAYRQRSRTLAQKQKLHRLELVKVKQEHRISMLSAMLDGQEQERTRLARDLHDGLGGLLSGVKIGLSGLTPLITVPAQQTIVANTLNHLDSAVDELRRIAKSMMPEVLLLYGLGEATKEYCAGLNKAGLPVNCQVYNYKNDMAHSRQVTLYRIMQELVNNAVKHAKARQILAQLQQRDNQLFLTVEDDGCGFDQTIMNDLKGAGHSNIQARVAMLNGKMNVETTKGTGTTFIIECSAKVENT</sequence>
<gene>
    <name evidence="1" type="ORF">J2X78_003744</name>
</gene>
<name>A0ACC6L0L2_9SPHI</name>
<accession>A0ACC6L0L2</accession>
<keyword evidence="2" id="KW-1185">Reference proteome</keyword>
<proteinExistence type="predicted"/>
<dbReference type="Proteomes" id="UP001246858">
    <property type="component" value="Unassembled WGS sequence"/>
</dbReference>